<keyword evidence="2" id="KW-0597">Phosphoprotein</keyword>
<dbReference type="InterPro" id="IPR013968">
    <property type="entry name" value="PKS_KR"/>
</dbReference>
<dbReference type="SMART" id="SM00822">
    <property type="entry name" value="PKS_KR"/>
    <property type="match status" value="1"/>
</dbReference>
<dbReference type="InParanoid" id="A0A2T0GTD9"/>
<evidence type="ECO:0000256" key="4">
    <source>
        <dbReference type="ARBA" id="ARBA00023002"/>
    </source>
</evidence>
<evidence type="ECO:0000256" key="7">
    <source>
        <dbReference type="SAM" id="MobiDB-lite"/>
    </source>
</evidence>
<dbReference type="PROSITE" id="PS52019">
    <property type="entry name" value="PKS_MFAS_DH"/>
    <property type="match status" value="1"/>
</dbReference>
<dbReference type="SMART" id="SM00825">
    <property type="entry name" value="PKS_KS"/>
    <property type="match status" value="1"/>
</dbReference>
<comment type="similarity">
    <text evidence="6">Belongs to the thiolase-like superfamily. Beta-ketoacyl-ACP synthases family.</text>
</comment>
<keyword evidence="3 6" id="KW-0808">Transferase</keyword>
<dbReference type="GO" id="GO:0016491">
    <property type="term" value="F:oxidoreductase activity"/>
    <property type="evidence" value="ECO:0007669"/>
    <property type="project" value="UniProtKB-KW"/>
</dbReference>
<accession>A0A2T0GTD9</accession>
<dbReference type="InterPro" id="IPR050091">
    <property type="entry name" value="PKS_NRPS_Biosynth_Enz"/>
</dbReference>
<dbReference type="Pfam" id="PF21089">
    <property type="entry name" value="PKS_DH_N"/>
    <property type="match status" value="1"/>
</dbReference>
<dbReference type="Pfam" id="PF00109">
    <property type="entry name" value="ketoacyl-synt"/>
    <property type="match status" value="2"/>
</dbReference>
<feature type="domain" description="Ketosynthase family 3 (KS3)" evidence="8">
    <location>
        <begin position="306"/>
        <end position="747"/>
    </location>
</feature>
<dbReference type="GO" id="GO:0004315">
    <property type="term" value="F:3-oxoacyl-[acyl-carrier-protein] synthase activity"/>
    <property type="evidence" value="ECO:0007669"/>
    <property type="project" value="InterPro"/>
</dbReference>
<dbReference type="Pfam" id="PF13561">
    <property type="entry name" value="adh_short_C2"/>
    <property type="match status" value="1"/>
</dbReference>
<proteinExistence type="inferred from homology"/>
<evidence type="ECO:0000256" key="2">
    <source>
        <dbReference type="ARBA" id="ARBA00022553"/>
    </source>
</evidence>
<name>A0A2T0GTD9_ACTMO</name>
<dbReference type="Gene3D" id="3.40.50.720">
    <property type="entry name" value="NAD(P)-binding Rossmann-like Domain"/>
    <property type="match status" value="2"/>
</dbReference>
<evidence type="ECO:0000313" key="10">
    <source>
        <dbReference type="EMBL" id="PRW62364.1"/>
    </source>
</evidence>
<dbReference type="Pfam" id="PF08659">
    <property type="entry name" value="KR"/>
    <property type="match status" value="1"/>
</dbReference>
<dbReference type="InterPro" id="IPR014031">
    <property type="entry name" value="Ketoacyl_synth_C"/>
</dbReference>
<feature type="region of interest" description="Disordered" evidence="7">
    <location>
        <begin position="253"/>
        <end position="303"/>
    </location>
</feature>
<dbReference type="Gene3D" id="3.40.47.10">
    <property type="match status" value="2"/>
</dbReference>
<dbReference type="InterPro" id="IPR049900">
    <property type="entry name" value="PKS_mFAS_DH"/>
</dbReference>
<keyword evidence="11" id="KW-1185">Reference proteome</keyword>
<comment type="caution">
    <text evidence="10">The sequence shown here is derived from an EMBL/GenBank/DDBJ whole genome shotgun (WGS) entry which is preliminary data.</text>
</comment>
<dbReference type="PRINTS" id="PR00080">
    <property type="entry name" value="SDRFAMILY"/>
</dbReference>
<feature type="region of interest" description="Disordered" evidence="7">
    <location>
        <begin position="1283"/>
        <end position="1307"/>
    </location>
</feature>
<evidence type="ECO:0000259" key="8">
    <source>
        <dbReference type="PROSITE" id="PS52004"/>
    </source>
</evidence>
<dbReference type="SUPFAM" id="SSF53901">
    <property type="entry name" value="Thiolase-like"/>
    <property type="match status" value="3"/>
</dbReference>
<evidence type="ECO:0000256" key="1">
    <source>
        <dbReference type="ARBA" id="ARBA00022450"/>
    </source>
</evidence>
<dbReference type="GO" id="GO:0004312">
    <property type="term" value="F:fatty acid synthase activity"/>
    <property type="evidence" value="ECO:0007669"/>
    <property type="project" value="TreeGrafter"/>
</dbReference>
<dbReference type="GO" id="GO:0006633">
    <property type="term" value="P:fatty acid biosynthetic process"/>
    <property type="evidence" value="ECO:0007669"/>
    <property type="project" value="InterPro"/>
</dbReference>
<dbReference type="PANTHER" id="PTHR43775">
    <property type="entry name" value="FATTY ACID SYNTHASE"/>
    <property type="match status" value="1"/>
</dbReference>
<feature type="region of interest" description="C-terminal hotdog fold" evidence="5">
    <location>
        <begin position="1764"/>
        <end position="1910"/>
    </location>
</feature>
<protein>
    <submittedName>
        <fullName evidence="10">Uncharacterized protein</fullName>
    </submittedName>
</protein>
<evidence type="ECO:0000256" key="3">
    <source>
        <dbReference type="ARBA" id="ARBA00022679"/>
    </source>
</evidence>
<feature type="compositionally biased region" description="Basic and acidic residues" evidence="7">
    <location>
        <begin position="263"/>
        <end position="272"/>
    </location>
</feature>
<feature type="active site" description="Proton acceptor; for dehydratase activity" evidence="5">
    <location>
        <position position="1649"/>
    </location>
</feature>
<dbReference type="PROSITE" id="PS00606">
    <property type="entry name" value="KS3_1"/>
    <property type="match status" value="1"/>
</dbReference>
<dbReference type="SUPFAM" id="SSF51735">
    <property type="entry name" value="NAD(P)-binding Rossmann-fold domains"/>
    <property type="match status" value="2"/>
</dbReference>
<dbReference type="PRINTS" id="PR00081">
    <property type="entry name" value="GDHRDH"/>
</dbReference>
<evidence type="ECO:0000256" key="6">
    <source>
        <dbReference type="RuleBase" id="RU003694"/>
    </source>
</evidence>
<dbReference type="Proteomes" id="UP000239352">
    <property type="component" value="Unassembled WGS sequence"/>
</dbReference>
<dbReference type="EMBL" id="PVSR01000034">
    <property type="protein sequence ID" value="PRW62364.1"/>
    <property type="molecule type" value="Genomic_DNA"/>
</dbReference>
<sequence length="1920" mass="207501">MVMVTSSDFAGRVVLVTGSSRGMGFVTARTFARRGAHVVINYFHSSQQAEQAVASLREEGLSVESLRASVAKKDEVEEMVTLVTERHGRLDVLVNNAAVGIFRPLEELTEKNWTRVLDTNLNGTRWCSLAAATWMKEHGGGVIVNVSSIGAELVVGNYAAVGVSKAAVEALTRYLAAEYGPYGIRVNSASANIVEGEVANLFPRAAEFLQVVRSATPLGRASRPEDLAELVVYLASSAASGISGQSMLADGGLSTGSAMLSPPRREPERESVEAPSSSSVPLTSSGRAPAAGYGPRGEPDEGAADERGIAVVGAGVALPGASTPEQLWTLLNRNQSVFSEPGSSYRAEDFYDSNPDAEDRTYTVRAGHMHGFEPHPVLAEELARGDIGEADGVVTQWVRHCVLHALDGGTTRERDRFATYLGAWSDGSYDLEETLLSEDILVTLRSWCGDADLDRVREVIRRHLPRARHDATRLLPSRILARAVSGLAPEHGNAAFVDTACSSSLYALDLGARALREGECDIALCGGWQQQSARYSVLFANVNGLSPSGNLRVFDKDADGTLFTDGACVLALKTVERAREDGDDILAVLGGFGAAADGRGKAIYAPNPKGQRLALRRSWQRGGLGDGELDWVLAHATGTPEGDASELTTIAETTSEAPITVSSNKSVLGHTGWAAGAVSVLHAVLSLRRHRIPAQHHFDELPEHVNVSGPRVPDEPVDWSPRADRPRRAGVSAFGFGGTNAHLVVEEPHAGTRTPAVHRSAEDIVLVGWEAMLPGDPDRERLRTWLHTGFPPRRSFGENYPAPEPATMRLTPKALRGIDRTQQMAVQVVRRLAESHGTLWAGLEETTGVLCGTEEPLRISQGSSVRAYRDVLSRLADDLAREHGEAARDVLADYWESTRRRIPPHSEDHLPGLLPNVTASRVANRFDLTGVAAAVGAGRDSFLAALRTGMSYLRDGDLDVALVLGVNGNTTPWVAAFHGIDDRRTAEGAFAFFVTRRDLARRYSWPVLGTLAPERSGRNGTVVSQQDPTFLTADGAVALLRGVTGEERSTVIVGSEYGTDHAVAFTAESQPCPTASAPVERPDRRTERYVLTHVPDPGETVREAADVLGAEHLVLTNDAGVARTAAERTAGRATVLCTESTPNDERVTTVGTVEADTLDRLGITPAMCRHIRVFASVTAPQDGGDALDRPPSSLSRLHEVAFLAAKAGAHGPLLTGSLLVLQLGAEHEFGAHPHAALLTGTVKSLAWDLPECRLLSLSTSSTDPEQAFAELERESTLSHALPEVHRRNGHRLTPRLRPEPVSRESGSLVDDDSVLVVSGGGRGITAECLRGLAGHTRPHVWILGTTSYEDAPTEEPPDNRAEFLTWRRRHHPRDHFTEHLRAYQRHRRGVETRRTVRDLRELLGEDRLHYLVCDISDREQVRAAADRVLAEHDHIDLFVHAAGINRAAGLDSKSLDDVRAVLGAKVDGYHNLVDAFGSRTKHWCNFGSLAGTLGLSGESDYAAANDYLSASGTYRGRRDGVDEFTIGWTMWAETGMGSDRMAQSLTERKNVLTPLDNSEGVSHFLDELRATRHGTHVVHQLGDNELDTIERVTPGLLRSSSSEGAPRRHDAAGDPGEPPLLDELLEKSPTHQVWRYDFDPGRDSYLYSHLVQGRPTLPGTFHLELGAEAATVLVPGTRVLGFEHVVFHTFLCLPTHGTGSLCRVIAERSEEQGGIIRVRARLVSDVLSGDGRVLLSGREHSTFDVLLTDTTPEAEVRDVPEVDECPVPDPYFLEGSPVELAGPFSANADCRIGNTMSAATWNTASVGDRITDRILLPAVMLDSLARTHVLDPHRPDRLAVAVPTSLRRIDLNTALNDRAIARQHPDTVVLLAEPGSEGNMDKLESVTSTGQVLARVTGTSSHPLGWAVRNHHGWHMHRGG</sequence>
<feature type="active site" description="Proton donor; for dehydratase activity" evidence="5">
    <location>
        <position position="1822"/>
    </location>
</feature>
<feature type="region of interest" description="Disordered" evidence="7">
    <location>
        <begin position="1597"/>
        <end position="1618"/>
    </location>
</feature>
<dbReference type="InterPro" id="IPR036291">
    <property type="entry name" value="NAD(P)-bd_dom_sf"/>
</dbReference>
<organism evidence="10 11">
    <name type="scientific">Actinopolyspora mortivallis</name>
    <dbReference type="NCBI Taxonomy" id="33906"/>
    <lineage>
        <taxon>Bacteria</taxon>
        <taxon>Bacillati</taxon>
        <taxon>Actinomycetota</taxon>
        <taxon>Actinomycetes</taxon>
        <taxon>Actinopolysporales</taxon>
        <taxon>Actinopolysporaceae</taxon>
        <taxon>Actinopolyspora</taxon>
    </lineage>
</organism>
<dbReference type="Gene3D" id="3.10.129.110">
    <property type="entry name" value="Polyketide synthase dehydratase"/>
    <property type="match status" value="1"/>
</dbReference>
<dbReference type="InterPro" id="IPR042104">
    <property type="entry name" value="PKS_dehydratase_sf"/>
</dbReference>
<dbReference type="PANTHER" id="PTHR43775:SF37">
    <property type="entry name" value="SI:DKEY-61P9.11"/>
    <property type="match status" value="1"/>
</dbReference>
<reference evidence="10 11" key="1">
    <citation type="submission" date="2018-03" db="EMBL/GenBank/DDBJ databases">
        <title>Actinopolyspora mortivallis from Sahara, screening for active biomolecules.</title>
        <authorList>
            <person name="Selama O."/>
            <person name="Wellington E.M.H."/>
            <person name="Hacene H."/>
        </authorList>
    </citation>
    <scope>NUCLEOTIDE SEQUENCE [LARGE SCALE GENOMIC DNA]</scope>
    <source>
        <strain evidence="10 11">M5A</strain>
    </source>
</reference>
<feature type="domain" description="PKS/mFAS DH" evidence="9">
    <location>
        <begin position="1618"/>
        <end position="1910"/>
    </location>
</feature>
<dbReference type="CDD" id="cd05359">
    <property type="entry name" value="ChcA_like_SDR_c"/>
    <property type="match status" value="1"/>
</dbReference>
<feature type="region of interest" description="Disordered" evidence="7">
    <location>
        <begin position="704"/>
        <end position="724"/>
    </location>
</feature>
<evidence type="ECO:0000256" key="5">
    <source>
        <dbReference type="PROSITE-ProRule" id="PRU01363"/>
    </source>
</evidence>
<dbReference type="InterPro" id="IPR057326">
    <property type="entry name" value="KR_dom"/>
</dbReference>
<keyword evidence="1" id="KW-0596">Phosphopantetheine</keyword>
<dbReference type="CDD" id="cd00833">
    <property type="entry name" value="PKS"/>
    <property type="match status" value="1"/>
</dbReference>
<gene>
    <name evidence="10" type="ORF">CEP50_15910</name>
</gene>
<evidence type="ECO:0000259" key="9">
    <source>
        <dbReference type="PROSITE" id="PS52019"/>
    </source>
</evidence>
<keyword evidence="4" id="KW-0560">Oxidoreductase</keyword>
<dbReference type="InterPro" id="IPR002347">
    <property type="entry name" value="SDR_fam"/>
</dbReference>
<dbReference type="PROSITE" id="PS52004">
    <property type="entry name" value="KS3_2"/>
    <property type="match status" value="1"/>
</dbReference>
<dbReference type="InterPro" id="IPR014030">
    <property type="entry name" value="Ketoacyl_synth_N"/>
</dbReference>
<dbReference type="InterPro" id="IPR018201">
    <property type="entry name" value="Ketoacyl_synth_AS"/>
</dbReference>
<dbReference type="FunFam" id="3.40.50.720:FF:000084">
    <property type="entry name" value="Short-chain dehydrogenase reductase"/>
    <property type="match status" value="1"/>
</dbReference>
<evidence type="ECO:0000313" key="11">
    <source>
        <dbReference type="Proteomes" id="UP000239352"/>
    </source>
</evidence>
<feature type="region of interest" description="N-terminal hotdog fold" evidence="5">
    <location>
        <begin position="1618"/>
        <end position="1752"/>
    </location>
</feature>
<dbReference type="InterPro" id="IPR016039">
    <property type="entry name" value="Thiolase-like"/>
</dbReference>
<dbReference type="InterPro" id="IPR049552">
    <property type="entry name" value="PKS_DH_N"/>
</dbReference>
<dbReference type="InterPro" id="IPR020841">
    <property type="entry name" value="PKS_Beta-ketoAc_synthase_dom"/>
</dbReference>
<dbReference type="Pfam" id="PF02801">
    <property type="entry name" value="Ketoacyl-synt_C"/>
    <property type="match status" value="1"/>
</dbReference>
<feature type="compositionally biased region" description="Low complexity" evidence="7">
    <location>
        <begin position="273"/>
        <end position="293"/>
    </location>
</feature>